<organism evidence="4">
    <name type="scientific">Tabanus bromius</name>
    <name type="common">Band-eyed brown horse fly</name>
    <dbReference type="NCBI Taxonomy" id="304241"/>
    <lineage>
        <taxon>Eukaryota</taxon>
        <taxon>Metazoa</taxon>
        <taxon>Ecdysozoa</taxon>
        <taxon>Arthropoda</taxon>
        <taxon>Hexapoda</taxon>
        <taxon>Insecta</taxon>
        <taxon>Pterygota</taxon>
        <taxon>Neoptera</taxon>
        <taxon>Endopterygota</taxon>
        <taxon>Diptera</taxon>
        <taxon>Brachycera</taxon>
        <taxon>Tabanomorpha</taxon>
        <taxon>Tabanoidea</taxon>
        <taxon>Tabanidae</taxon>
        <taxon>Tabanus</taxon>
    </lineage>
</organism>
<dbReference type="AlphaFoldDB" id="A0A0K8TTR1"/>
<dbReference type="PANTHER" id="PTHR11346:SF176">
    <property type="entry name" value="32 KDA BETA-GALACTOSIDE-BINDING LECTIN LEC-3"/>
    <property type="match status" value="1"/>
</dbReference>
<sequence length="146" mass="17313">MCDRPLIAPLPKHLSYGDEIILKGKVRDDATEISFNFVLDSCPQPSMIAYHFKTKFKENVVVHNTKQCTWLEEKPEENTWIDKPGEEFILTFYFDDSEILIYTGDDMRDLQYRYDHVLAYDEIKSVQVWGDVEYITEVTFRYRPDV</sequence>
<dbReference type="Pfam" id="PF00337">
    <property type="entry name" value="Gal-bind_lectin"/>
    <property type="match status" value="1"/>
</dbReference>
<proteinExistence type="evidence at transcript level"/>
<dbReference type="InterPro" id="IPR044156">
    <property type="entry name" value="Galectin-like"/>
</dbReference>
<dbReference type="GO" id="GO:0016936">
    <property type="term" value="F:galactoside binding"/>
    <property type="evidence" value="ECO:0007669"/>
    <property type="project" value="TreeGrafter"/>
</dbReference>
<feature type="domain" description="Galectin" evidence="3">
    <location>
        <begin position="6"/>
        <end position="141"/>
    </location>
</feature>
<dbReference type="SMART" id="SM00276">
    <property type="entry name" value="GLECT"/>
    <property type="match status" value="1"/>
</dbReference>
<dbReference type="Gene3D" id="2.60.120.200">
    <property type="match status" value="1"/>
</dbReference>
<evidence type="ECO:0000256" key="1">
    <source>
        <dbReference type="ARBA" id="ARBA00022734"/>
    </source>
</evidence>
<reference evidence="4" key="1">
    <citation type="journal article" date="2015" name="Insect Biochem. Mol. Biol.">
        <title>An insight into the sialome of the horse fly, Tabanus bromius.</title>
        <authorList>
            <person name="Ribeiro J.M."/>
            <person name="Kazimirova M."/>
            <person name="Takac P."/>
            <person name="Andersen J.F."/>
            <person name="Francischetti I.M."/>
        </authorList>
    </citation>
    <scope>NUCLEOTIDE SEQUENCE</scope>
</reference>
<accession>A0A0K8TTR1</accession>
<dbReference type="PANTHER" id="PTHR11346">
    <property type="entry name" value="GALECTIN"/>
    <property type="match status" value="1"/>
</dbReference>
<dbReference type="SUPFAM" id="SSF49899">
    <property type="entry name" value="Concanavalin A-like lectins/glucanases"/>
    <property type="match status" value="1"/>
</dbReference>
<dbReference type="InterPro" id="IPR013320">
    <property type="entry name" value="ConA-like_dom_sf"/>
</dbReference>
<evidence type="ECO:0000256" key="2">
    <source>
        <dbReference type="RuleBase" id="RU102079"/>
    </source>
</evidence>
<protein>
    <recommendedName>
        <fullName evidence="2">Galectin</fullName>
    </recommendedName>
</protein>
<evidence type="ECO:0000259" key="3">
    <source>
        <dbReference type="PROSITE" id="PS51304"/>
    </source>
</evidence>
<keyword evidence="1 2" id="KW-0430">Lectin</keyword>
<dbReference type="SMART" id="SM00908">
    <property type="entry name" value="Gal-bind_lectin"/>
    <property type="match status" value="1"/>
</dbReference>
<evidence type="ECO:0000313" key="4">
    <source>
        <dbReference type="EMBL" id="JAI17531.1"/>
    </source>
</evidence>
<dbReference type="EMBL" id="GDAI01000072">
    <property type="protein sequence ID" value="JAI17531.1"/>
    <property type="molecule type" value="mRNA"/>
</dbReference>
<dbReference type="PROSITE" id="PS51304">
    <property type="entry name" value="GALECTIN"/>
    <property type="match status" value="1"/>
</dbReference>
<dbReference type="GO" id="GO:0030246">
    <property type="term" value="F:carbohydrate binding"/>
    <property type="evidence" value="ECO:0007669"/>
    <property type="project" value="UniProtKB-UniRule"/>
</dbReference>
<name>A0A0K8TTR1_TABBR</name>
<dbReference type="InterPro" id="IPR001079">
    <property type="entry name" value="Galectin_CRD"/>
</dbReference>